<dbReference type="Proteomes" id="UP000024635">
    <property type="component" value="Unassembled WGS sequence"/>
</dbReference>
<dbReference type="GO" id="GO:0001228">
    <property type="term" value="F:DNA-binding transcription activator activity, RNA polymerase II-specific"/>
    <property type="evidence" value="ECO:0007669"/>
    <property type="project" value="TreeGrafter"/>
</dbReference>
<dbReference type="InterPro" id="IPR036236">
    <property type="entry name" value="Znf_C2H2_sf"/>
</dbReference>
<dbReference type="GO" id="GO:0008270">
    <property type="term" value="F:zinc ion binding"/>
    <property type="evidence" value="ECO:0007669"/>
    <property type="project" value="UniProtKB-KW"/>
</dbReference>
<name>A0A016TVD9_9BILA</name>
<keyword evidence="5" id="KW-0539">Nucleus</keyword>
<keyword evidence="7" id="KW-0472">Membrane</keyword>
<feature type="transmembrane region" description="Helical" evidence="7">
    <location>
        <begin position="257"/>
        <end position="277"/>
    </location>
</feature>
<protein>
    <recommendedName>
        <fullName evidence="8">C2H2-type domain-containing protein</fullName>
    </recommendedName>
</protein>
<dbReference type="Pfam" id="PF00096">
    <property type="entry name" value="zf-C2H2"/>
    <property type="match status" value="1"/>
</dbReference>
<keyword evidence="10" id="KW-1185">Reference proteome</keyword>
<feature type="domain" description="C2H2-type" evidence="8">
    <location>
        <begin position="149"/>
        <end position="177"/>
    </location>
</feature>
<keyword evidence="3 6" id="KW-0863">Zinc-finger</keyword>
<dbReference type="InterPro" id="IPR013087">
    <property type="entry name" value="Znf_C2H2_type"/>
</dbReference>
<keyword evidence="4" id="KW-0862">Zinc</keyword>
<evidence type="ECO:0000256" key="4">
    <source>
        <dbReference type="ARBA" id="ARBA00022833"/>
    </source>
</evidence>
<dbReference type="GO" id="GO:0005634">
    <property type="term" value="C:nucleus"/>
    <property type="evidence" value="ECO:0007669"/>
    <property type="project" value="TreeGrafter"/>
</dbReference>
<feature type="domain" description="C2H2-type" evidence="8">
    <location>
        <begin position="221"/>
        <end position="249"/>
    </location>
</feature>
<evidence type="ECO:0000256" key="3">
    <source>
        <dbReference type="ARBA" id="ARBA00022771"/>
    </source>
</evidence>
<sequence length="320" mass="37466">MSICYDLDLENDNFNPIIGEDIFLTEPFKCTESCSCRRTPFQENNYQINVNGTNGQISQLSVKSEASWPWSSYFDRSFTAPDFPFTSLRSASWDELFAKSSVVLDGHNFIKEIYVNDRHLIKPDSLPNEEPPKLAEPRQKFQRFRQKKFVCDECDRSFTMKQNVQQHFFQYHNPNGARKKAVRTISKRFQCTKCYKIFKTLEKAKRHEARLHGEKISPTVFVCHHCNKVYNAHSQLKEHVDVVHEYVRFNGYSPPCVTFFFFYVVLLKFYSPLYLILMSQLSFKSKCVAVLHLHGSLVMNPFYEVATLLYFRSGNEKSSV</sequence>
<evidence type="ECO:0000256" key="6">
    <source>
        <dbReference type="PROSITE-ProRule" id="PRU00042"/>
    </source>
</evidence>
<dbReference type="GO" id="GO:0000978">
    <property type="term" value="F:RNA polymerase II cis-regulatory region sequence-specific DNA binding"/>
    <property type="evidence" value="ECO:0007669"/>
    <property type="project" value="TreeGrafter"/>
</dbReference>
<evidence type="ECO:0000256" key="7">
    <source>
        <dbReference type="SAM" id="Phobius"/>
    </source>
</evidence>
<evidence type="ECO:0000256" key="1">
    <source>
        <dbReference type="ARBA" id="ARBA00022723"/>
    </source>
</evidence>
<keyword evidence="7" id="KW-0812">Transmembrane</keyword>
<organism evidence="9 10">
    <name type="scientific">Ancylostoma ceylanicum</name>
    <dbReference type="NCBI Taxonomy" id="53326"/>
    <lineage>
        <taxon>Eukaryota</taxon>
        <taxon>Metazoa</taxon>
        <taxon>Ecdysozoa</taxon>
        <taxon>Nematoda</taxon>
        <taxon>Chromadorea</taxon>
        <taxon>Rhabditida</taxon>
        <taxon>Rhabditina</taxon>
        <taxon>Rhabditomorpha</taxon>
        <taxon>Strongyloidea</taxon>
        <taxon>Ancylostomatidae</taxon>
        <taxon>Ancylostomatinae</taxon>
        <taxon>Ancylostoma</taxon>
    </lineage>
</organism>
<feature type="domain" description="C2H2-type" evidence="8">
    <location>
        <begin position="189"/>
        <end position="217"/>
    </location>
</feature>
<proteinExistence type="predicted"/>
<dbReference type="EMBL" id="JARK01001410">
    <property type="protein sequence ID" value="EYC06775.1"/>
    <property type="molecule type" value="Genomic_DNA"/>
</dbReference>
<dbReference type="OrthoDB" id="8114442at2759"/>
<dbReference type="SUPFAM" id="SSF57667">
    <property type="entry name" value="beta-beta-alpha zinc fingers"/>
    <property type="match status" value="2"/>
</dbReference>
<evidence type="ECO:0000313" key="9">
    <source>
        <dbReference type="EMBL" id="EYC06775.1"/>
    </source>
</evidence>
<accession>A0A016TVD9</accession>
<keyword evidence="2" id="KW-0677">Repeat</keyword>
<keyword evidence="7" id="KW-1133">Transmembrane helix</keyword>
<evidence type="ECO:0000256" key="2">
    <source>
        <dbReference type="ARBA" id="ARBA00022737"/>
    </source>
</evidence>
<evidence type="ECO:0000259" key="8">
    <source>
        <dbReference type="PROSITE" id="PS50157"/>
    </source>
</evidence>
<dbReference type="STRING" id="53326.A0A016TVD9"/>
<dbReference type="Gene3D" id="3.30.160.60">
    <property type="entry name" value="Classic Zinc Finger"/>
    <property type="match status" value="2"/>
</dbReference>
<dbReference type="PROSITE" id="PS00028">
    <property type="entry name" value="ZINC_FINGER_C2H2_1"/>
    <property type="match status" value="3"/>
</dbReference>
<comment type="caution">
    <text evidence="9">The sequence shown here is derived from an EMBL/GenBank/DDBJ whole genome shotgun (WGS) entry which is preliminary data.</text>
</comment>
<dbReference type="AlphaFoldDB" id="A0A016TVD9"/>
<keyword evidence="1" id="KW-0479">Metal-binding</keyword>
<dbReference type="PANTHER" id="PTHR24393">
    <property type="entry name" value="ZINC FINGER PROTEIN"/>
    <property type="match status" value="1"/>
</dbReference>
<dbReference type="SMART" id="SM00355">
    <property type="entry name" value="ZnF_C2H2"/>
    <property type="match status" value="3"/>
</dbReference>
<dbReference type="PROSITE" id="PS50157">
    <property type="entry name" value="ZINC_FINGER_C2H2_2"/>
    <property type="match status" value="3"/>
</dbReference>
<reference evidence="10" key="1">
    <citation type="journal article" date="2015" name="Nat. Genet.">
        <title>The genome and transcriptome of the zoonotic hookworm Ancylostoma ceylanicum identify infection-specific gene families.</title>
        <authorList>
            <person name="Schwarz E.M."/>
            <person name="Hu Y."/>
            <person name="Antoshechkin I."/>
            <person name="Miller M.M."/>
            <person name="Sternberg P.W."/>
            <person name="Aroian R.V."/>
        </authorList>
    </citation>
    <scope>NUCLEOTIDE SEQUENCE</scope>
    <source>
        <strain evidence="10">HY135</strain>
    </source>
</reference>
<evidence type="ECO:0000256" key="5">
    <source>
        <dbReference type="ARBA" id="ARBA00023242"/>
    </source>
</evidence>
<evidence type="ECO:0000313" key="10">
    <source>
        <dbReference type="Proteomes" id="UP000024635"/>
    </source>
</evidence>
<dbReference type="PANTHER" id="PTHR24393:SF34">
    <property type="entry name" value="PR_SET DOMAIN 13"/>
    <property type="match status" value="1"/>
</dbReference>
<gene>
    <name evidence="9" type="primary">Acey_s0074.g888</name>
    <name evidence="9" type="ORF">Y032_0074g888</name>
</gene>